<dbReference type="GO" id="GO:0019843">
    <property type="term" value="F:rRNA binding"/>
    <property type="evidence" value="ECO:0007669"/>
    <property type="project" value="UniProtKB-UniRule"/>
</dbReference>
<dbReference type="CDD" id="cd00165">
    <property type="entry name" value="S4"/>
    <property type="match status" value="1"/>
</dbReference>
<evidence type="ECO:0000256" key="4">
    <source>
        <dbReference type="ARBA" id="ARBA00022980"/>
    </source>
</evidence>
<protein>
    <recommendedName>
        <fullName evidence="6 7">Small ribosomal subunit protein uS4</fullName>
    </recommendedName>
</protein>
<gene>
    <name evidence="7" type="primary">rpsD</name>
    <name evidence="11" type="ORF">EI684_20280</name>
</gene>
<dbReference type="Proteomes" id="UP000280307">
    <property type="component" value="Unassembled WGS sequence"/>
</dbReference>
<dbReference type="InterPro" id="IPR036986">
    <property type="entry name" value="S4_RNA-bd_sf"/>
</dbReference>
<dbReference type="FunFam" id="3.10.290.10:FF:000001">
    <property type="entry name" value="30S ribosomal protein S4"/>
    <property type="match status" value="1"/>
</dbReference>
<comment type="similarity">
    <text evidence="1 7 8">Belongs to the universal ribosomal protein uS4 family.</text>
</comment>
<evidence type="ECO:0000256" key="8">
    <source>
        <dbReference type="RuleBase" id="RU003699"/>
    </source>
</evidence>
<evidence type="ECO:0000256" key="6">
    <source>
        <dbReference type="ARBA" id="ARBA00035254"/>
    </source>
</evidence>
<evidence type="ECO:0000256" key="2">
    <source>
        <dbReference type="ARBA" id="ARBA00022730"/>
    </source>
</evidence>
<dbReference type="InterPro" id="IPR001912">
    <property type="entry name" value="Ribosomal_uS4_N"/>
</dbReference>
<dbReference type="PANTHER" id="PTHR11831">
    <property type="entry name" value="30S 40S RIBOSOMAL PROTEIN"/>
    <property type="match status" value="1"/>
</dbReference>
<dbReference type="Gene3D" id="1.10.1050.10">
    <property type="entry name" value="Ribosomal Protein S4 Delta 41, Chain A, domain 1"/>
    <property type="match status" value="1"/>
</dbReference>
<feature type="domain" description="Small ribosomal subunit protein uS4 N-terminal" evidence="10">
    <location>
        <begin position="3"/>
        <end position="93"/>
    </location>
</feature>
<dbReference type="PROSITE" id="PS50889">
    <property type="entry name" value="S4"/>
    <property type="match status" value="1"/>
</dbReference>
<dbReference type="InterPro" id="IPR018079">
    <property type="entry name" value="Ribosomal_uS4_CS"/>
</dbReference>
<dbReference type="EMBL" id="RSAS01000834">
    <property type="protein sequence ID" value="RRR66691.1"/>
    <property type="molecule type" value="Genomic_DNA"/>
</dbReference>
<dbReference type="AlphaFoldDB" id="A0A426TS26"/>
<dbReference type="Pfam" id="PF00163">
    <property type="entry name" value="Ribosomal_S4"/>
    <property type="match status" value="1"/>
</dbReference>
<organism evidence="11 12">
    <name type="scientific">Candidatus Viridilinea halotolerans</name>
    <dbReference type="NCBI Taxonomy" id="2491704"/>
    <lineage>
        <taxon>Bacteria</taxon>
        <taxon>Bacillati</taxon>
        <taxon>Chloroflexota</taxon>
        <taxon>Chloroflexia</taxon>
        <taxon>Chloroflexales</taxon>
        <taxon>Chloroflexineae</taxon>
        <taxon>Oscillochloridaceae</taxon>
        <taxon>Candidatus Viridilinea</taxon>
    </lineage>
</organism>
<comment type="function">
    <text evidence="7">One of the primary rRNA binding proteins, it binds directly to 16S rRNA where it nucleates assembly of the body of the 30S subunit.</text>
</comment>
<evidence type="ECO:0000313" key="11">
    <source>
        <dbReference type="EMBL" id="RRR66691.1"/>
    </source>
</evidence>
<comment type="function">
    <text evidence="7">With S5 and S12 plays an important role in translational accuracy.</text>
</comment>
<evidence type="ECO:0000259" key="9">
    <source>
        <dbReference type="SMART" id="SM00363"/>
    </source>
</evidence>
<dbReference type="GO" id="GO:0015935">
    <property type="term" value="C:small ribosomal subunit"/>
    <property type="evidence" value="ECO:0007669"/>
    <property type="project" value="InterPro"/>
</dbReference>
<dbReference type="Pfam" id="PF01479">
    <property type="entry name" value="S4"/>
    <property type="match status" value="1"/>
</dbReference>
<dbReference type="PROSITE" id="PS00632">
    <property type="entry name" value="RIBOSOMAL_S4"/>
    <property type="match status" value="1"/>
</dbReference>
<keyword evidence="4 7" id="KW-0689">Ribosomal protein</keyword>
<dbReference type="GO" id="GO:0006412">
    <property type="term" value="P:translation"/>
    <property type="evidence" value="ECO:0007669"/>
    <property type="project" value="UniProtKB-UniRule"/>
</dbReference>
<comment type="caution">
    <text evidence="11">The sequence shown here is derived from an EMBL/GenBank/DDBJ whole genome shotgun (WGS) entry which is preliminary data.</text>
</comment>
<keyword evidence="2 7" id="KW-0699">rRNA-binding</keyword>
<keyword evidence="3 7" id="KW-0694">RNA-binding</keyword>
<dbReference type="SMART" id="SM00363">
    <property type="entry name" value="S4"/>
    <property type="match status" value="1"/>
</dbReference>
<evidence type="ECO:0000313" key="12">
    <source>
        <dbReference type="Proteomes" id="UP000280307"/>
    </source>
</evidence>
<dbReference type="InterPro" id="IPR002942">
    <property type="entry name" value="S4_RNA-bd"/>
</dbReference>
<reference evidence="11 12" key="1">
    <citation type="submission" date="2018-12" db="EMBL/GenBank/DDBJ databases">
        <title>Genome Sequence of Candidatus Viridilinea halotolerans isolated from saline sulfide-rich spring.</title>
        <authorList>
            <person name="Grouzdev D.S."/>
            <person name="Burganskaya E.I."/>
            <person name="Krutkina M.S."/>
            <person name="Sukhacheva M.V."/>
            <person name="Gorlenko V.M."/>
        </authorList>
    </citation>
    <scope>NUCLEOTIDE SEQUENCE [LARGE SCALE GENOMIC DNA]</scope>
    <source>
        <strain evidence="11">Chok-6</strain>
    </source>
</reference>
<sequence>MARYIGPVGKISRRLGIGITDKGSRILQKRPFPPGQHGPTARRRQVSDYGLQLLEKQKVKYIYGVLERQFRRTFEQAAHRSGVTGEYLLSLLERRLDNVVYRLGLATTRAQARQLVAHGHIVVDGRKTNIPSYTVKVGQVVAVRPESRRRAYFKNLVDSGDLNKKQIPDWLRLASAELAGTIISLPRREDAEQGINDQLIVEFYSR</sequence>
<dbReference type="HAMAP" id="MF_01306_B">
    <property type="entry name" value="Ribosomal_uS4_B"/>
    <property type="match status" value="1"/>
</dbReference>
<dbReference type="PANTHER" id="PTHR11831:SF4">
    <property type="entry name" value="SMALL RIBOSOMAL SUBUNIT PROTEIN US4M"/>
    <property type="match status" value="1"/>
</dbReference>
<name>A0A426TS26_9CHLR</name>
<keyword evidence="5 7" id="KW-0687">Ribonucleoprotein</keyword>
<dbReference type="InterPro" id="IPR005709">
    <property type="entry name" value="Ribosomal_uS4_bac-type"/>
</dbReference>
<feature type="domain" description="RNA-binding S4" evidence="9">
    <location>
        <begin position="94"/>
        <end position="156"/>
    </location>
</feature>
<dbReference type="NCBIfam" id="NF003717">
    <property type="entry name" value="PRK05327.1"/>
    <property type="match status" value="1"/>
</dbReference>
<dbReference type="SUPFAM" id="SSF55174">
    <property type="entry name" value="Alpha-L RNA-binding motif"/>
    <property type="match status" value="1"/>
</dbReference>
<evidence type="ECO:0000256" key="7">
    <source>
        <dbReference type="HAMAP-Rule" id="MF_01306"/>
    </source>
</evidence>
<evidence type="ECO:0000256" key="5">
    <source>
        <dbReference type="ARBA" id="ARBA00023274"/>
    </source>
</evidence>
<dbReference type="NCBIfam" id="TIGR01017">
    <property type="entry name" value="rpsD_bact"/>
    <property type="match status" value="1"/>
</dbReference>
<dbReference type="Gene3D" id="3.10.290.10">
    <property type="entry name" value="RNA-binding S4 domain"/>
    <property type="match status" value="1"/>
</dbReference>
<dbReference type="SMART" id="SM01390">
    <property type="entry name" value="Ribosomal_S4"/>
    <property type="match status" value="1"/>
</dbReference>
<evidence type="ECO:0000256" key="3">
    <source>
        <dbReference type="ARBA" id="ARBA00022884"/>
    </source>
</evidence>
<accession>A0A426TS26</accession>
<evidence type="ECO:0000259" key="10">
    <source>
        <dbReference type="SMART" id="SM01390"/>
    </source>
</evidence>
<evidence type="ECO:0000256" key="1">
    <source>
        <dbReference type="ARBA" id="ARBA00007465"/>
    </source>
</evidence>
<dbReference type="GO" id="GO:0042274">
    <property type="term" value="P:ribosomal small subunit biogenesis"/>
    <property type="evidence" value="ECO:0007669"/>
    <property type="project" value="TreeGrafter"/>
</dbReference>
<proteinExistence type="inferred from homology"/>
<comment type="subunit">
    <text evidence="7">Part of the 30S ribosomal subunit. Contacts protein S5. The interaction surface between S4 and S5 is involved in control of translational fidelity.</text>
</comment>
<dbReference type="GO" id="GO:0003735">
    <property type="term" value="F:structural constituent of ribosome"/>
    <property type="evidence" value="ECO:0007669"/>
    <property type="project" value="InterPro"/>
</dbReference>
<dbReference type="InterPro" id="IPR022801">
    <property type="entry name" value="Ribosomal_uS4"/>
</dbReference>